<comment type="pathway">
    <text evidence="4 16">Amino-acid biosynthesis; L-threonine biosynthesis; L-threonine from L-aspartate: step 2/5.</text>
</comment>
<dbReference type="InterPro" id="IPR000534">
    <property type="entry name" value="Semialdehyde_DH_NAD-bd"/>
</dbReference>
<keyword evidence="10 16" id="KW-0521">NADP</keyword>
<protein>
    <recommendedName>
        <fullName evidence="7 16">Aspartate-semialdehyde dehydrogenase</fullName>
        <shortName evidence="16">ASA dehydrogenase</shortName>
        <shortName evidence="16">ASADH</shortName>
        <ecNumber evidence="7 16">1.2.1.11</ecNumber>
    </recommendedName>
    <alternativeName>
        <fullName evidence="16">Aspartate-beta-semialdehyde dehydrogenase</fullName>
    </alternativeName>
</protein>
<dbReference type="GO" id="GO:0050661">
    <property type="term" value="F:NADP binding"/>
    <property type="evidence" value="ECO:0007669"/>
    <property type="project" value="UniProtKB-UniRule"/>
</dbReference>
<evidence type="ECO:0000256" key="11">
    <source>
        <dbReference type="ARBA" id="ARBA00022915"/>
    </source>
</evidence>
<dbReference type="PANTHER" id="PTHR46278">
    <property type="entry name" value="DEHYDROGENASE, PUTATIVE-RELATED"/>
    <property type="match status" value="1"/>
</dbReference>
<dbReference type="GO" id="GO:0009097">
    <property type="term" value="P:isoleucine biosynthetic process"/>
    <property type="evidence" value="ECO:0007669"/>
    <property type="project" value="InterPro"/>
</dbReference>
<comment type="caution">
    <text evidence="16">Lacks conserved residue(s) required for the propagation of feature annotation.</text>
</comment>
<dbReference type="GO" id="GO:0019877">
    <property type="term" value="P:diaminopimelate biosynthetic process"/>
    <property type="evidence" value="ECO:0007669"/>
    <property type="project" value="UniProtKB-UniRule"/>
</dbReference>
<dbReference type="Gene3D" id="3.30.360.10">
    <property type="entry name" value="Dihydrodipicolinate Reductase, domain 2"/>
    <property type="match status" value="1"/>
</dbReference>
<feature type="binding site" evidence="16">
    <location>
        <begin position="165"/>
        <end position="166"/>
    </location>
    <ligand>
        <name>NADP(+)</name>
        <dbReference type="ChEBI" id="CHEBI:58349"/>
    </ligand>
</feature>
<evidence type="ECO:0000256" key="15">
    <source>
        <dbReference type="ARBA" id="ARBA00047891"/>
    </source>
</evidence>
<comment type="catalytic activity">
    <reaction evidence="15 16">
        <text>L-aspartate 4-semialdehyde + phosphate + NADP(+) = 4-phospho-L-aspartate + NADPH + H(+)</text>
        <dbReference type="Rhea" id="RHEA:24284"/>
        <dbReference type="ChEBI" id="CHEBI:15378"/>
        <dbReference type="ChEBI" id="CHEBI:43474"/>
        <dbReference type="ChEBI" id="CHEBI:57535"/>
        <dbReference type="ChEBI" id="CHEBI:57783"/>
        <dbReference type="ChEBI" id="CHEBI:58349"/>
        <dbReference type="ChEBI" id="CHEBI:537519"/>
        <dbReference type="EC" id="1.2.1.11"/>
    </reaction>
</comment>
<dbReference type="InterPro" id="IPR000319">
    <property type="entry name" value="Asp-semialdehyde_DH_CS"/>
</dbReference>
<keyword evidence="11 16" id="KW-0220">Diaminopimelate biosynthesis</keyword>
<feature type="binding site" evidence="16">
    <location>
        <position position="162"/>
    </location>
    <ligand>
        <name>substrate</name>
    </ligand>
</feature>
<dbReference type="PROSITE" id="PS01103">
    <property type="entry name" value="ASD"/>
    <property type="match status" value="1"/>
</dbReference>
<feature type="binding site" evidence="16">
    <location>
        <position position="244"/>
    </location>
    <ligand>
        <name>phosphate</name>
        <dbReference type="ChEBI" id="CHEBI:43474"/>
    </ligand>
</feature>
<dbReference type="HAMAP" id="MF_02121">
    <property type="entry name" value="ASADH"/>
    <property type="match status" value="1"/>
</dbReference>
<feature type="binding site" evidence="16">
    <location>
        <position position="102"/>
    </location>
    <ligand>
        <name>phosphate</name>
        <dbReference type="ChEBI" id="CHEBI:43474"/>
    </ligand>
</feature>
<reference evidence="19" key="1">
    <citation type="submission" date="2020-10" db="EMBL/GenBank/DDBJ databases">
        <title>Connecting structure to function with the recovery of over 1000 high-quality activated sludge metagenome-assembled genomes encoding full-length rRNA genes using long-read sequencing.</title>
        <authorList>
            <person name="Singleton C.M."/>
            <person name="Petriglieri F."/>
            <person name="Kristensen J.M."/>
            <person name="Kirkegaard R.H."/>
            <person name="Michaelsen T.Y."/>
            <person name="Andersen M.H."/>
            <person name="Karst S.M."/>
            <person name="Dueholm M.S."/>
            <person name="Nielsen P.H."/>
            <person name="Albertsen M."/>
        </authorList>
    </citation>
    <scope>NUCLEOTIDE SEQUENCE</scope>
    <source>
        <strain evidence="19">Bjer_18-Q3-R1-45_BAT3C.347</strain>
    </source>
</reference>
<dbReference type="GO" id="GO:0071266">
    <property type="term" value="P:'de novo' L-methionine biosynthetic process"/>
    <property type="evidence" value="ECO:0007669"/>
    <property type="project" value="UniProtKB-UniRule"/>
</dbReference>
<dbReference type="GO" id="GO:0009089">
    <property type="term" value="P:lysine biosynthetic process via diaminopimelate"/>
    <property type="evidence" value="ECO:0007669"/>
    <property type="project" value="UniProtKB-UniRule"/>
</dbReference>
<evidence type="ECO:0000256" key="10">
    <source>
        <dbReference type="ARBA" id="ARBA00022857"/>
    </source>
</evidence>
<evidence type="ECO:0000313" key="20">
    <source>
        <dbReference type="Proteomes" id="UP000807785"/>
    </source>
</evidence>
<dbReference type="SMART" id="SM00859">
    <property type="entry name" value="Semialdhyde_dh"/>
    <property type="match status" value="1"/>
</dbReference>
<keyword evidence="12 16" id="KW-0560">Oxidoreductase</keyword>
<dbReference type="GO" id="GO:0046983">
    <property type="term" value="F:protein dimerization activity"/>
    <property type="evidence" value="ECO:0007669"/>
    <property type="project" value="InterPro"/>
</dbReference>
<dbReference type="CDD" id="cd02314">
    <property type="entry name" value="VcASADH1_like_N"/>
    <property type="match status" value="1"/>
</dbReference>
<evidence type="ECO:0000256" key="8">
    <source>
        <dbReference type="ARBA" id="ARBA00022605"/>
    </source>
</evidence>
<feature type="binding site" evidence="16">
    <location>
        <position position="351"/>
    </location>
    <ligand>
        <name>NADP(+)</name>
        <dbReference type="ChEBI" id="CHEBI:58349"/>
    </ligand>
</feature>
<comment type="pathway">
    <text evidence="3 16">Amino-acid biosynthesis; L-lysine biosynthesis via DAP pathway; (S)-tetrahydrodipicolinate from L-aspartate: step 2/4.</text>
</comment>
<keyword evidence="9 16" id="KW-0791">Threonine biosynthesis</keyword>
<organism evidence="19 20">
    <name type="scientific">Candidatus Methylophosphatis roskildensis</name>
    <dbReference type="NCBI Taxonomy" id="2899263"/>
    <lineage>
        <taxon>Bacteria</taxon>
        <taxon>Pseudomonadati</taxon>
        <taxon>Pseudomonadota</taxon>
        <taxon>Betaproteobacteria</taxon>
        <taxon>Nitrosomonadales</taxon>
        <taxon>Sterolibacteriaceae</taxon>
        <taxon>Candidatus Methylophosphatis</taxon>
    </lineage>
</organism>
<dbReference type="InterPro" id="IPR012280">
    <property type="entry name" value="Semialdhyde_DH_dimer_dom"/>
</dbReference>
<evidence type="ECO:0000256" key="17">
    <source>
        <dbReference type="PIRSR" id="PIRSR000148-1"/>
    </source>
</evidence>
<evidence type="ECO:0000256" key="5">
    <source>
        <dbReference type="ARBA" id="ARBA00010584"/>
    </source>
</evidence>
<gene>
    <name evidence="16 19" type="primary">asd</name>
    <name evidence="19" type="ORF">IPH26_21325</name>
</gene>
<feature type="binding site" evidence="16">
    <location>
        <position position="268"/>
    </location>
    <ligand>
        <name>substrate</name>
    </ligand>
</feature>
<dbReference type="GO" id="GO:0051287">
    <property type="term" value="F:NAD binding"/>
    <property type="evidence" value="ECO:0007669"/>
    <property type="project" value="InterPro"/>
</dbReference>
<evidence type="ECO:0000256" key="2">
    <source>
        <dbReference type="ARBA" id="ARBA00005021"/>
    </source>
</evidence>
<dbReference type="GO" id="GO:0004073">
    <property type="term" value="F:aspartate-semialdehyde dehydrogenase activity"/>
    <property type="evidence" value="ECO:0007669"/>
    <property type="project" value="UniProtKB-UniRule"/>
</dbReference>
<keyword evidence="8 16" id="KW-0028">Amino-acid biosynthesis</keyword>
<evidence type="ECO:0000256" key="7">
    <source>
        <dbReference type="ARBA" id="ARBA00013120"/>
    </source>
</evidence>
<keyword evidence="14 16" id="KW-0486">Methionine biosynthesis</keyword>
<comment type="subunit">
    <text evidence="6 16">Homodimer.</text>
</comment>
<feature type="active site" description="Acyl-thioester intermediate" evidence="16 17">
    <location>
        <position position="135"/>
    </location>
</feature>
<dbReference type="CDD" id="cd23938">
    <property type="entry name" value="ASADH_C_bac_like"/>
    <property type="match status" value="1"/>
</dbReference>
<comment type="similarity">
    <text evidence="5 16">Belongs to the aspartate-semialdehyde dehydrogenase family.</text>
</comment>
<evidence type="ECO:0000256" key="14">
    <source>
        <dbReference type="ARBA" id="ARBA00023167"/>
    </source>
</evidence>
<dbReference type="GO" id="GO:0009088">
    <property type="term" value="P:threonine biosynthetic process"/>
    <property type="evidence" value="ECO:0007669"/>
    <property type="project" value="UniProtKB-UniRule"/>
</dbReference>
<keyword evidence="13 16" id="KW-0457">Lysine biosynthesis</keyword>
<dbReference type="InterPro" id="IPR012080">
    <property type="entry name" value="Asp_semialdehyde_DH"/>
</dbReference>
<dbReference type="PIRSF" id="PIRSF000148">
    <property type="entry name" value="ASA_dh"/>
    <property type="match status" value="1"/>
</dbReference>
<sequence length="370" mass="40369">MKRVGLVGWRGMVGSVLMQRMQEERDFELIEPAFFTTSNVGGSGPKIGRDVPALRDAKSIDDLKAMDIVITCQGGDYTNEIFSKLRAAGWNGHWIDAASALRMEKEAVIILDPVNADVIKNALAKGGKNWIGGNCTVSLMLMALGGLFRNDLIEWMTAMTYQAASGAGAQNMRELLVQMGEAHRIAKPLLDDPASAILDIDREVAGILRDERFPTANFGVPLAGSLIPWIDKDLGNGQSKEEWKGQAETNKILGREAKPIPVDGLCVRIGAMRCHSQALTIKLRRDVPLADIEGMLGAANDWVEVVPNQREVTMKELTPAAITGTLRVPVGRLRKLSMGSHYLAAFTCGDQLLWGAAEPLRRMLRILLDG</sequence>
<evidence type="ECO:0000256" key="1">
    <source>
        <dbReference type="ARBA" id="ARBA00002492"/>
    </source>
</evidence>
<proteinExistence type="inferred from homology"/>
<dbReference type="NCBIfam" id="NF005144">
    <property type="entry name" value="PRK06598.1"/>
    <property type="match status" value="1"/>
</dbReference>
<dbReference type="Pfam" id="PF01118">
    <property type="entry name" value="Semialdhyde_dh"/>
    <property type="match status" value="1"/>
</dbReference>
<evidence type="ECO:0000259" key="18">
    <source>
        <dbReference type="SMART" id="SM00859"/>
    </source>
</evidence>
<evidence type="ECO:0000256" key="13">
    <source>
        <dbReference type="ARBA" id="ARBA00023154"/>
    </source>
</evidence>
<dbReference type="Pfam" id="PF02774">
    <property type="entry name" value="Semialdhyde_dhC"/>
    <property type="match status" value="1"/>
</dbReference>
<comment type="function">
    <text evidence="1 16">Catalyzes the NADPH-dependent formation of L-aspartate-semialdehyde (L-ASA) by the reductive dephosphorylation of L-aspartyl-4-phosphate.</text>
</comment>
<dbReference type="SUPFAM" id="SSF55347">
    <property type="entry name" value="Glyceraldehyde-3-phosphate dehydrogenase-like, C-terminal domain"/>
    <property type="match status" value="1"/>
</dbReference>
<dbReference type="Proteomes" id="UP000807785">
    <property type="component" value="Unassembled WGS sequence"/>
</dbReference>
<evidence type="ECO:0000256" key="12">
    <source>
        <dbReference type="ARBA" id="ARBA00023002"/>
    </source>
</evidence>
<evidence type="ECO:0000256" key="3">
    <source>
        <dbReference type="ARBA" id="ARBA00005076"/>
    </source>
</evidence>
<evidence type="ECO:0000313" key="19">
    <source>
        <dbReference type="EMBL" id="MBK6975375.1"/>
    </source>
</evidence>
<evidence type="ECO:0000256" key="16">
    <source>
        <dbReference type="HAMAP-Rule" id="MF_02121"/>
    </source>
</evidence>
<dbReference type="InterPro" id="IPR036291">
    <property type="entry name" value="NAD(P)-bd_dom_sf"/>
</dbReference>
<dbReference type="InterPro" id="IPR011534">
    <property type="entry name" value="Asp_ADH_gamma-type"/>
</dbReference>
<evidence type="ECO:0000256" key="9">
    <source>
        <dbReference type="ARBA" id="ARBA00022697"/>
    </source>
</evidence>
<feature type="active site" description="Proton acceptor" evidence="16 17">
    <location>
        <position position="275"/>
    </location>
</feature>
<dbReference type="EMBL" id="JADJEV010000005">
    <property type="protein sequence ID" value="MBK6975375.1"/>
    <property type="molecule type" value="Genomic_DNA"/>
</dbReference>
<feature type="domain" description="Semialdehyde dehydrogenase NAD-binding" evidence="18">
    <location>
        <begin position="3"/>
        <end position="122"/>
    </location>
</feature>
<dbReference type="AlphaFoldDB" id="A0A9D7E2G6"/>
<dbReference type="EC" id="1.2.1.11" evidence="7 16"/>
<feature type="binding site" evidence="16">
    <location>
        <begin position="10"/>
        <end position="13"/>
    </location>
    <ligand>
        <name>NADP(+)</name>
        <dbReference type="ChEBI" id="CHEBI:58349"/>
    </ligand>
</feature>
<feature type="binding site" evidence="16">
    <location>
        <position position="241"/>
    </location>
    <ligand>
        <name>substrate</name>
    </ligand>
</feature>
<dbReference type="SUPFAM" id="SSF51735">
    <property type="entry name" value="NAD(P)-binding Rossmann-fold domains"/>
    <property type="match status" value="1"/>
</dbReference>
<name>A0A9D7E2G6_9PROT</name>
<dbReference type="NCBIfam" id="TIGR01745">
    <property type="entry name" value="asd_gamma"/>
    <property type="match status" value="1"/>
</dbReference>
<dbReference type="Gene3D" id="3.40.50.720">
    <property type="entry name" value="NAD(P)-binding Rossmann-like Domain"/>
    <property type="match status" value="1"/>
</dbReference>
<comment type="pathway">
    <text evidence="2 16">Amino-acid biosynthesis; L-methionine biosynthesis via de novo pathway; L-homoserine from L-aspartate: step 2/3.</text>
</comment>
<accession>A0A9D7E2G6</accession>
<comment type="caution">
    <text evidence="19">The sequence shown here is derived from an EMBL/GenBank/DDBJ whole genome shotgun (WGS) entry which is preliminary data.</text>
</comment>
<evidence type="ECO:0000256" key="4">
    <source>
        <dbReference type="ARBA" id="ARBA00005097"/>
    </source>
</evidence>
<feature type="binding site" evidence="16">
    <location>
        <position position="73"/>
    </location>
    <ligand>
        <name>NADP(+)</name>
        <dbReference type="ChEBI" id="CHEBI:58349"/>
    </ligand>
</feature>
<evidence type="ECO:0000256" key="6">
    <source>
        <dbReference type="ARBA" id="ARBA00011738"/>
    </source>
</evidence>
<dbReference type="PANTHER" id="PTHR46278:SF4">
    <property type="entry name" value="ASPARTATE-SEMIALDEHYDE DEHYDROGENASE"/>
    <property type="match status" value="1"/>
</dbReference>